<sequence length="191" mass="20221">MSQMPLLAPIYLPGQEPVAPGTTPEERQEMQQMVKYGKYASYAMESCPVKVVMSGGAGKLITASILPPGFGLGAFFSLMSATFAYEDPLSKASEKLVGTRAQTAFIFKEMGRNMWTSGKGFAKVGALYSGFECCIEGYRAKNDIYNAVAGGFLSGAVLARSSGIRAALGGGAAFAAFSAVIDLWIRKEPAE</sequence>
<dbReference type="EMBL" id="JASBWS010000045">
    <property type="protein sequence ID" value="KAJ9105929.1"/>
    <property type="molecule type" value="Genomic_DNA"/>
</dbReference>
<name>A0ACC2W414_9TREE</name>
<evidence type="ECO:0000313" key="2">
    <source>
        <dbReference type="Proteomes" id="UP001230649"/>
    </source>
</evidence>
<keyword evidence="2" id="KW-1185">Reference proteome</keyword>
<reference evidence="1" key="1">
    <citation type="submission" date="2023-04" db="EMBL/GenBank/DDBJ databases">
        <title>Draft Genome sequencing of Naganishia species isolated from polar environments using Oxford Nanopore Technology.</title>
        <authorList>
            <person name="Leo P."/>
            <person name="Venkateswaran K."/>
        </authorList>
    </citation>
    <scope>NUCLEOTIDE SEQUENCE</scope>
    <source>
        <strain evidence="1">MNA-CCFEE 5262</strain>
    </source>
</reference>
<organism evidence="1 2">
    <name type="scientific">Naganishia adeliensis</name>
    <dbReference type="NCBI Taxonomy" id="92952"/>
    <lineage>
        <taxon>Eukaryota</taxon>
        <taxon>Fungi</taxon>
        <taxon>Dikarya</taxon>
        <taxon>Basidiomycota</taxon>
        <taxon>Agaricomycotina</taxon>
        <taxon>Tremellomycetes</taxon>
        <taxon>Filobasidiales</taxon>
        <taxon>Filobasidiaceae</taxon>
        <taxon>Naganishia</taxon>
    </lineage>
</organism>
<protein>
    <submittedName>
        <fullName evidence="1">Mitochondrial import inner membrane translocase subunit tim22</fullName>
    </submittedName>
</protein>
<proteinExistence type="predicted"/>
<comment type="caution">
    <text evidence="1">The sequence shown here is derived from an EMBL/GenBank/DDBJ whole genome shotgun (WGS) entry which is preliminary data.</text>
</comment>
<accession>A0ACC2W414</accession>
<evidence type="ECO:0000313" key="1">
    <source>
        <dbReference type="EMBL" id="KAJ9105929.1"/>
    </source>
</evidence>
<dbReference type="Proteomes" id="UP001230649">
    <property type="component" value="Unassembled WGS sequence"/>
</dbReference>
<gene>
    <name evidence="1" type="primary">TIM22</name>
    <name evidence="1" type="ORF">QFC20_004167</name>
</gene>